<feature type="region of interest" description="Disordered" evidence="1">
    <location>
        <begin position="488"/>
        <end position="514"/>
    </location>
</feature>
<evidence type="ECO:0000256" key="1">
    <source>
        <dbReference type="SAM" id="MobiDB-lite"/>
    </source>
</evidence>
<comment type="caution">
    <text evidence="2">The sequence shown here is derived from an EMBL/GenBank/DDBJ whole genome shotgun (WGS) entry which is preliminary data.</text>
</comment>
<dbReference type="EMBL" id="CAXLJM020000107">
    <property type="protein sequence ID" value="CAL8134929.1"/>
    <property type="molecule type" value="Genomic_DNA"/>
</dbReference>
<reference evidence="2 3" key="1">
    <citation type="submission" date="2024-08" db="EMBL/GenBank/DDBJ databases">
        <authorList>
            <person name="Cucini C."/>
            <person name="Frati F."/>
        </authorList>
    </citation>
    <scope>NUCLEOTIDE SEQUENCE [LARGE SCALE GENOMIC DNA]</scope>
</reference>
<feature type="region of interest" description="Disordered" evidence="1">
    <location>
        <begin position="197"/>
        <end position="219"/>
    </location>
</feature>
<gene>
    <name evidence="2" type="ORF">ODALV1_LOCUS25749</name>
</gene>
<dbReference type="Proteomes" id="UP001642540">
    <property type="component" value="Unassembled WGS sequence"/>
</dbReference>
<proteinExistence type="predicted"/>
<sequence>MDFWSRANPPGQVIYNTLNEQSITHFTMEGAQSILQKVFHFLSVEDLKVCRLVVKSWHEPATLILAERIQGILLHEKTDWKKFLKILTKACTSTRLSGLAHIHPFHSFIFYGCYPEDPSWTPYKSAILDYMHAKVKLPKKTVWEEKFFTTFGLQILELRYCQFNFLNTERALREFREMLSTSCPNLASLKLEFQKEATNKSTTTPTPTPSPSPSPSPQIPCSGGLSNVSVFFPPTEESLKKSMDNLKKFTFRTDNKCWVNPNALEEFMSFMPALEEFTYRYTGAKKQWAFVRKVDVIDILCNLIQCGNLSKLKVLDLDSKGTVLAGEDFRKLCKLDLKNSSSGSVFDNPHGKIRLTRFSSQVFIKSEQDWEYFCCWLAQFNLSVKEIDIQVRSHFSQLPAEEQLPTIFPKVTTATLLLDNNFQVFLRRMPHVQRFCGVYDNELLPFCSATQSLSLDSGTGHNGSSSSSLDGNNGSNVVFTNFSSNQLEVGGRKGSRKGSLKQLSPAARKRRSQSEDFCGTSSAAAAALPLPPIASTPPSTPITPGHPPPLSPSCCSNVKYLRIYSNDESMLDIEWKAGLFRNISSLETDIYFDQDLRLIWSHLQTLTELILHLKTMIPEQAFTGAGVPPIMFQESGNKHHAKGMCTKYKDSEDYHDEEHMNALNEYPNLSMMEDLRVFEIHTEGRQDAFGSQFSASLIIYGVSLLYQLQRLVLPPAIPSKCLERSVPYMGRLLHLRHLTVCDDTFNNVLPFHVLKSGLPDLEIVVKYYQSDIKRMLCNPWRAERLIFPDFLPEHRSSSLGGAPPLSILSSSSSVRTRFHLSKQCSAP</sequence>
<evidence type="ECO:0000313" key="3">
    <source>
        <dbReference type="Proteomes" id="UP001642540"/>
    </source>
</evidence>
<evidence type="ECO:0008006" key="4">
    <source>
        <dbReference type="Google" id="ProtNLM"/>
    </source>
</evidence>
<name>A0ABP1RSX4_9HEXA</name>
<organism evidence="2 3">
    <name type="scientific">Orchesella dallaii</name>
    <dbReference type="NCBI Taxonomy" id="48710"/>
    <lineage>
        <taxon>Eukaryota</taxon>
        <taxon>Metazoa</taxon>
        <taxon>Ecdysozoa</taxon>
        <taxon>Arthropoda</taxon>
        <taxon>Hexapoda</taxon>
        <taxon>Collembola</taxon>
        <taxon>Entomobryomorpha</taxon>
        <taxon>Entomobryoidea</taxon>
        <taxon>Orchesellidae</taxon>
        <taxon>Orchesellinae</taxon>
        <taxon>Orchesella</taxon>
    </lineage>
</organism>
<protein>
    <recommendedName>
        <fullName evidence="4">F-box domain-containing protein</fullName>
    </recommendedName>
</protein>
<evidence type="ECO:0000313" key="2">
    <source>
        <dbReference type="EMBL" id="CAL8134929.1"/>
    </source>
</evidence>
<feature type="region of interest" description="Disordered" evidence="1">
    <location>
        <begin position="529"/>
        <end position="549"/>
    </location>
</feature>
<keyword evidence="3" id="KW-1185">Reference proteome</keyword>
<accession>A0ABP1RSX4</accession>
<feature type="compositionally biased region" description="Pro residues" evidence="1">
    <location>
        <begin position="206"/>
        <end position="218"/>
    </location>
</feature>